<dbReference type="InterPro" id="IPR032710">
    <property type="entry name" value="NTF2-like_dom_sf"/>
</dbReference>
<proteinExistence type="predicted"/>
<evidence type="ECO:0000313" key="2">
    <source>
        <dbReference type="EMBL" id="PXX01672.1"/>
    </source>
</evidence>
<dbReference type="SUPFAM" id="SSF54427">
    <property type="entry name" value="NTF2-like"/>
    <property type="match status" value="1"/>
</dbReference>
<dbReference type="Proteomes" id="UP000247781">
    <property type="component" value="Unassembled WGS sequence"/>
</dbReference>
<reference evidence="3" key="1">
    <citation type="submission" date="2018-05" db="EMBL/GenBank/DDBJ databases">
        <authorList>
            <person name="Deangelis K."/>
            <person name="Huntemann M."/>
            <person name="Clum A."/>
            <person name="Pillay M."/>
            <person name="Palaniappan K."/>
            <person name="Varghese N."/>
            <person name="Mikhailova N."/>
            <person name="Stamatis D."/>
            <person name="Reddy T."/>
            <person name="Daum C."/>
            <person name="Shapiro N."/>
            <person name="Ivanova N."/>
            <person name="Kyrpides N."/>
            <person name="Woyke T."/>
        </authorList>
    </citation>
    <scope>NUCLEOTIDE SEQUENCE [LARGE SCALE GENOMIC DNA]</scope>
    <source>
        <strain evidence="3">GAS496</strain>
    </source>
</reference>
<sequence length="400" mass="43014">MPHSPADPRDVWAIEQLLVGQPLADGRLVVREPSLIRVDGTRATARHYVLEYDLSRARLASLRYATWLLHRGPDGRWAVVDASEVAAGDARVSDFLNDGLAADFAAVHSAAGPGRMRSATDGDAIRAVLAGYGLAADAGDADLVGALYTADAVVDISGDRVYRGRKAMSDMIRGEFHRALLPWAGHTMGPSLVAVDCDRAQSLHLGRTYGPPPRSVDDIAHWDRRPFRYSVNRWTFVRGGGATWQVATRRSCQVPGPDWRGLLADGLRQWRDASPADLGTPEGDPAAAREHLDRRRTLDIVTAAAFTVTVSGKAHGWPFVDGDQVVLPLDDMSACVGIVPAAGSVTLNGATATVLNVLVTYVDDGSKRIGPARLDPYRWELVSDGASWSVRSMTPAAVSQ</sequence>
<dbReference type="EMBL" id="QJJU01000027">
    <property type="protein sequence ID" value="PXX01672.1"/>
    <property type="molecule type" value="Genomic_DNA"/>
</dbReference>
<feature type="domain" description="SnoaL-like" evidence="1">
    <location>
        <begin position="118"/>
        <end position="250"/>
    </location>
</feature>
<comment type="caution">
    <text evidence="2">The sequence shown here is derived from an EMBL/GenBank/DDBJ whole genome shotgun (WGS) entry which is preliminary data.</text>
</comment>
<organism evidence="2 3">
    <name type="scientific">Mycolicibacterium moriokaense</name>
    <dbReference type="NCBI Taxonomy" id="39691"/>
    <lineage>
        <taxon>Bacteria</taxon>
        <taxon>Bacillati</taxon>
        <taxon>Actinomycetota</taxon>
        <taxon>Actinomycetes</taxon>
        <taxon>Mycobacteriales</taxon>
        <taxon>Mycobacteriaceae</taxon>
        <taxon>Mycolicibacterium</taxon>
    </lineage>
</organism>
<evidence type="ECO:0000259" key="1">
    <source>
        <dbReference type="Pfam" id="PF13577"/>
    </source>
</evidence>
<gene>
    <name evidence="2" type="ORF">C8E89_12766</name>
</gene>
<dbReference type="Pfam" id="PF13577">
    <property type="entry name" value="SnoaL_4"/>
    <property type="match status" value="1"/>
</dbReference>
<name>A0A318HJW7_9MYCO</name>
<dbReference type="InterPro" id="IPR037401">
    <property type="entry name" value="SnoaL-like"/>
</dbReference>
<evidence type="ECO:0000313" key="3">
    <source>
        <dbReference type="Proteomes" id="UP000247781"/>
    </source>
</evidence>
<dbReference type="AlphaFoldDB" id="A0A318HJW7"/>
<protein>
    <submittedName>
        <fullName evidence="2">SnoaL-like protein</fullName>
    </submittedName>
</protein>
<keyword evidence="3" id="KW-1185">Reference proteome</keyword>
<dbReference type="Gene3D" id="3.10.450.50">
    <property type="match status" value="1"/>
</dbReference>
<reference evidence="2 3" key="2">
    <citation type="submission" date="2018-06" db="EMBL/GenBank/DDBJ databases">
        <title>Sequencing of bacterial isolates from soil warming experiment in Harvard Forest, Massachusetts, USA.</title>
        <authorList>
            <person name="Deangelis K.PhD."/>
        </authorList>
    </citation>
    <scope>NUCLEOTIDE SEQUENCE [LARGE SCALE GENOMIC DNA]</scope>
    <source>
        <strain evidence="2 3">GAS496</strain>
    </source>
</reference>
<accession>A0A318HJW7</accession>